<proteinExistence type="predicted"/>
<keyword evidence="2" id="KW-0812">Transmembrane</keyword>
<evidence type="ECO:0000313" key="4">
    <source>
        <dbReference type="Proteomes" id="UP000702209"/>
    </source>
</evidence>
<accession>A0ABS0CMV6</accession>
<evidence type="ECO:0000256" key="2">
    <source>
        <dbReference type="SAM" id="Phobius"/>
    </source>
</evidence>
<reference evidence="3 4" key="1">
    <citation type="submission" date="2020-10" db="EMBL/GenBank/DDBJ databases">
        <title>Identification of Nocardia species via Next-generation sequencing and recognition of intraspecies genetic diversity.</title>
        <authorList>
            <person name="Li P."/>
            <person name="Li P."/>
            <person name="Lu B."/>
        </authorList>
    </citation>
    <scope>NUCLEOTIDE SEQUENCE [LARGE SCALE GENOMIC DNA]</scope>
    <source>
        <strain evidence="3 4">BJ06-0157</strain>
    </source>
</reference>
<evidence type="ECO:0000256" key="1">
    <source>
        <dbReference type="SAM" id="MobiDB-lite"/>
    </source>
</evidence>
<dbReference type="Proteomes" id="UP000702209">
    <property type="component" value="Unassembled WGS sequence"/>
</dbReference>
<feature type="region of interest" description="Disordered" evidence="1">
    <location>
        <begin position="1"/>
        <end position="22"/>
    </location>
</feature>
<evidence type="ECO:0000313" key="3">
    <source>
        <dbReference type="EMBL" id="MBF6296189.1"/>
    </source>
</evidence>
<keyword evidence="2" id="KW-0472">Membrane</keyword>
<feature type="transmembrane region" description="Helical" evidence="2">
    <location>
        <begin position="70"/>
        <end position="98"/>
    </location>
</feature>
<comment type="caution">
    <text evidence="3">The sequence shown here is derived from an EMBL/GenBank/DDBJ whole genome shotgun (WGS) entry which is preliminary data.</text>
</comment>
<keyword evidence="2" id="KW-1133">Transmembrane helix</keyword>
<feature type="transmembrane region" description="Helical" evidence="2">
    <location>
        <begin position="30"/>
        <end position="58"/>
    </location>
</feature>
<dbReference type="RefSeq" id="WP_195127568.1">
    <property type="nucleotide sequence ID" value="NZ_JADLQX010000001.1"/>
</dbReference>
<gene>
    <name evidence="3" type="ORF">IU459_01365</name>
</gene>
<keyword evidence="4" id="KW-1185">Reference proteome</keyword>
<organism evidence="3 4">
    <name type="scientific">Nocardia amamiensis</name>
    <dbReference type="NCBI Taxonomy" id="404578"/>
    <lineage>
        <taxon>Bacteria</taxon>
        <taxon>Bacillati</taxon>
        <taxon>Actinomycetota</taxon>
        <taxon>Actinomycetes</taxon>
        <taxon>Mycobacteriales</taxon>
        <taxon>Nocardiaceae</taxon>
        <taxon>Nocardia</taxon>
    </lineage>
</organism>
<name>A0ABS0CMV6_9NOCA</name>
<feature type="transmembrane region" description="Helical" evidence="2">
    <location>
        <begin position="104"/>
        <end position="126"/>
    </location>
</feature>
<sequence length="132" mass="14316">MFETGIPQPRPHDRPSAPRPGQQPVRTWDLVLAIVLYCAAAILGLTAAYFTLFFAFATDPCTPTTCRTEYLAWAFAVSWGGTGLALAGTFATLIVAVIKRWYLWFWPVLAMLLIIGSFCGGAALAAQVYTGP</sequence>
<protein>
    <submittedName>
        <fullName evidence="3">Uncharacterized protein</fullName>
    </submittedName>
</protein>
<dbReference type="EMBL" id="JADLQX010000001">
    <property type="protein sequence ID" value="MBF6296189.1"/>
    <property type="molecule type" value="Genomic_DNA"/>
</dbReference>